<dbReference type="PRINTS" id="PR00413">
    <property type="entry name" value="HADHALOGNASE"/>
</dbReference>
<reference evidence="1 2" key="1">
    <citation type="journal article" date="2019" name="ACS Chem. Biol.">
        <title>Identification and Mobilization of a Cryptic Antibiotic Biosynthesis Gene Locus from a Human-Pathogenic Nocardia Isolate.</title>
        <authorList>
            <person name="Herisse M."/>
            <person name="Ishida K."/>
            <person name="Porter J.L."/>
            <person name="Howden B."/>
            <person name="Hertweck C."/>
            <person name="Stinear T.P."/>
            <person name="Pidot S.J."/>
        </authorList>
    </citation>
    <scope>NUCLEOTIDE SEQUENCE [LARGE SCALE GENOMIC DNA]</scope>
    <source>
        <strain evidence="1 2">AUSMDU00012717</strain>
    </source>
</reference>
<dbReference type="GO" id="GO:0016787">
    <property type="term" value="F:hydrolase activity"/>
    <property type="evidence" value="ECO:0007669"/>
    <property type="project" value="UniProtKB-KW"/>
</dbReference>
<dbReference type="SUPFAM" id="SSF56784">
    <property type="entry name" value="HAD-like"/>
    <property type="match status" value="1"/>
</dbReference>
<protein>
    <submittedName>
        <fullName evidence="1">HAD-IA family hydrolase</fullName>
    </submittedName>
</protein>
<dbReference type="AlphaFoldDB" id="A0A6G9YJN3"/>
<dbReference type="PANTHER" id="PTHR46649:SF4">
    <property type="entry name" value="HALOACID DEHALOGENASE-LIKE HYDROLASE (HAD) SUPERFAMILY PROTEIN"/>
    <property type="match status" value="1"/>
</dbReference>
<dbReference type="NCBIfam" id="TIGR01549">
    <property type="entry name" value="HAD-SF-IA-v1"/>
    <property type="match status" value="1"/>
</dbReference>
<dbReference type="Proteomes" id="UP000503540">
    <property type="component" value="Chromosome"/>
</dbReference>
<evidence type="ECO:0000313" key="1">
    <source>
        <dbReference type="EMBL" id="QIS13401.1"/>
    </source>
</evidence>
<keyword evidence="2" id="KW-1185">Reference proteome</keyword>
<organism evidence="1 2">
    <name type="scientific">Nocardia arthritidis</name>
    <dbReference type="NCBI Taxonomy" id="228602"/>
    <lineage>
        <taxon>Bacteria</taxon>
        <taxon>Bacillati</taxon>
        <taxon>Actinomycetota</taxon>
        <taxon>Actinomycetes</taxon>
        <taxon>Mycobacteriales</taxon>
        <taxon>Nocardiaceae</taxon>
        <taxon>Nocardia</taxon>
    </lineage>
</organism>
<accession>A0A6G9YJN3</accession>
<dbReference type="SFLD" id="SFLDS00003">
    <property type="entry name" value="Haloacid_Dehalogenase"/>
    <property type="match status" value="1"/>
</dbReference>
<dbReference type="InterPro" id="IPR036412">
    <property type="entry name" value="HAD-like_sf"/>
</dbReference>
<dbReference type="PANTHER" id="PTHR46649">
    <property type="match status" value="1"/>
</dbReference>
<dbReference type="EMBL" id="CP046172">
    <property type="protein sequence ID" value="QIS13401.1"/>
    <property type="molecule type" value="Genomic_DNA"/>
</dbReference>
<proteinExistence type="predicted"/>
<dbReference type="Gene3D" id="3.40.50.1000">
    <property type="entry name" value="HAD superfamily/HAD-like"/>
    <property type="match status" value="1"/>
</dbReference>
<dbReference type="SFLD" id="SFLDG01129">
    <property type="entry name" value="C1.5:_HAD__Beta-PGM__Phosphata"/>
    <property type="match status" value="1"/>
</dbReference>
<name>A0A6G9YJN3_9NOCA</name>
<evidence type="ECO:0000313" key="2">
    <source>
        <dbReference type="Proteomes" id="UP000503540"/>
    </source>
</evidence>
<gene>
    <name evidence="1" type="ORF">F5544_27740</name>
</gene>
<dbReference type="KEGG" id="nah:F5544_27740"/>
<dbReference type="InterPro" id="IPR023214">
    <property type="entry name" value="HAD_sf"/>
</dbReference>
<dbReference type="Pfam" id="PF00702">
    <property type="entry name" value="Hydrolase"/>
    <property type="match status" value="1"/>
</dbReference>
<dbReference type="RefSeq" id="WP_167475950.1">
    <property type="nucleotide sequence ID" value="NZ_CP046172.1"/>
</dbReference>
<keyword evidence="1" id="KW-0378">Hydrolase</keyword>
<dbReference type="InterPro" id="IPR006439">
    <property type="entry name" value="HAD-SF_hydro_IA"/>
</dbReference>
<dbReference type="NCBIfam" id="TIGR01509">
    <property type="entry name" value="HAD-SF-IA-v3"/>
    <property type="match status" value="1"/>
</dbReference>
<sequence>MTIEAVLFDFSGTVFRLEEDESWDVDMTAADGRAFDLHEKAELMRRMTTPVGQLVEFDERGQYAWENRDLDQELHRHAYIQVLRKSGVPSLEQAERLYRRSIDPNSWKPYPDLGETLELLAAQDIPVGIVSNIAFDIRPAFAARGWDSLVRMFALSFELGAVKPDPRIFRAALDKLAVDPEAALMVGDSAEADGGATALGCAFALVDPLPTAERPDGLLRALRAHGLTGRTG</sequence>